<evidence type="ECO:0000313" key="9">
    <source>
        <dbReference type="Proteomes" id="UP000501237"/>
    </source>
</evidence>
<dbReference type="GO" id="GO:0008610">
    <property type="term" value="P:lipid biosynthetic process"/>
    <property type="evidence" value="ECO:0007669"/>
    <property type="project" value="InterPro"/>
</dbReference>
<dbReference type="GO" id="GO:0032259">
    <property type="term" value="P:methylation"/>
    <property type="evidence" value="ECO:0007669"/>
    <property type="project" value="UniProtKB-KW"/>
</dbReference>
<dbReference type="STRING" id="319939.SAMN05216263_12347"/>
<dbReference type="RefSeq" id="WP_074973492.1">
    <property type="nucleotide sequence ID" value="NZ_AP022213.1"/>
</dbReference>
<protein>
    <submittedName>
        <fullName evidence="7">Cyclopropane-fatty-acyl-phospholipid synthase</fullName>
    </submittedName>
</protein>
<comment type="similarity">
    <text evidence="1">Belongs to the CFA/CMAS family.</text>
</comment>
<dbReference type="PANTHER" id="PTHR43667">
    <property type="entry name" value="CYCLOPROPANE-FATTY-ACYL-PHOSPHOLIPID SYNTHASE"/>
    <property type="match status" value="1"/>
</dbReference>
<sequence>MKNPSLARTGLFGGNGLASGLLRRLVTSRLAQLRHGQLTVLEDGEEHVYGDPRATLRARIEILDPAAWALVASNGSIGSGEAYVHGYWTTPDLTAVIRVFVANLDVLDDMEGGLALLGRPLLHGLHWLNRNTRAGSQRNISAHYDLGNDLFERMLDPTMMYSAAQYEHPEQSLEAAQLNKLERICQKLRLTPDDHLLEIGSGWGGMAIHAATRFGCKVTSVTLSHEQHAHCQKRIAELGLQDRVEVLLKDYRDLEGRFDKLVSIEMIEAVGHRFLPTYFAQCARLLKDDGLMLLQAITIRDQRYEQAKRSVDFIQRYIFPGGALPSVTRMLQVATEASDLNLVHMEDFGTDYARTLRAWHENLARARSELEGLGYDAYFYRLWEFYLCYCEGGFLERAIGTAQLLLAKPGARHAPLLGQLDA</sequence>
<dbReference type="GO" id="GO:0008168">
    <property type="term" value="F:methyltransferase activity"/>
    <property type="evidence" value="ECO:0007669"/>
    <property type="project" value="UniProtKB-KW"/>
</dbReference>
<name>A0A1I0UU58_9GAMM</name>
<evidence type="ECO:0000256" key="3">
    <source>
        <dbReference type="ARBA" id="ARBA00022679"/>
    </source>
</evidence>
<dbReference type="InterPro" id="IPR003333">
    <property type="entry name" value="CMAS"/>
</dbReference>
<keyword evidence="5" id="KW-0443">Lipid metabolism</keyword>
<dbReference type="PANTHER" id="PTHR43667:SF2">
    <property type="entry name" value="FATTY ACID C-METHYL TRANSFERASE"/>
    <property type="match status" value="1"/>
</dbReference>
<evidence type="ECO:0000313" key="7">
    <source>
        <dbReference type="EMBL" id="BBT18761.1"/>
    </source>
</evidence>
<dbReference type="Proteomes" id="UP000515591">
    <property type="component" value="Chromosome"/>
</dbReference>
<evidence type="ECO:0000313" key="8">
    <source>
        <dbReference type="EMBL" id="BCA30776.1"/>
    </source>
</evidence>
<evidence type="ECO:0000256" key="6">
    <source>
        <dbReference type="PIRSR" id="PIRSR003085-1"/>
    </source>
</evidence>
<evidence type="ECO:0000256" key="2">
    <source>
        <dbReference type="ARBA" id="ARBA00022603"/>
    </source>
</evidence>
<evidence type="ECO:0000256" key="1">
    <source>
        <dbReference type="ARBA" id="ARBA00010815"/>
    </source>
</evidence>
<keyword evidence="4" id="KW-0949">S-adenosyl-L-methionine</keyword>
<dbReference type="SUPFAM" id="SSF53335">
    <property type="entry name" value="S-adenosyl-L-methionine-dependent methyltransferases"/>
    <property type="match status" value="1"/>
</dbReference>
<dbReference type="EMBL" id="AP022213">
    <property type="protein sequence ID" value="BBT18761.1"/>
    <property type="molecule type" value="Genomic_DNA"/>
</dbReference>
<dbReference type="GeneID" id="57399971"/>
<keyword evidence="3" id="KW-0808">Transferase</keyword>
<reference evidence="8 9" key="2">
    <citation type="journal article" date="2020" name="Microbiol. Resour. Announc.">
        <title>Complete genome sequence of Pseudomonas otitidis strain MrB4, isolated from Lake Biwa in Japan.</title>
        <authorList>
            <person name="Miyazaki K."/>
            <person name="Hase E."/>
            <person name="Maruya T."/>
        </authorList>
    </citation>
    <scope>NUCLEOTIDE SEQUENCE [LARGE SCALE GENOMIC DNA]</scope>
    <source>
        <strain evidence="8 9">MrB4</strain>
    </source>
</reference>
<feature type="active site" evidence="6">
    <location>
        <position position="390"/>
    </location>
</feature>
<accession>A0A1I0UU58</accession>
<evidence type="ECO:0000256" key="5">
    <source>
        <dbReference type="ARBA" id="ARBA00023098"/>
    </source>
</evidence>
<organism evidence="7 10">
    <name type="scientific">Metapseudomonas otitidis</name>
    <dbReference type="NCBI Taxonomy" id="319939"/>
    <lineage>
        <taxon>Bacteria</taxon>
        <taxon>Pseudomonadati</taxon>
        <taxon>Pseudomonadota</taxon>
        <taxon>Gammaproteobacteria</taxon>
        <taxon>Pseudomonadales</taxon>
        <taxon>Pseudomonadaceae</taxon>
        <taxon>Metapseudomonas</taxon>
    </lineage>
</organism>
<keyword evidence="2" id="KW-0489">Methyltransferase</keyword>
<dbReference type="AlphaFoldDB" id="A0A1I0UU58"/>
<proteinExistence type="inferred from homology"/>
<dbReference type="CDD" id="cd02440">
    <property type="entry name" value="AdoMet_MTases"/>
    <property type="match status" value="1"/>
</dbReference>
<dbReference type="Gene3D" id="3.40.50.150">
    <property type="entry name" value="Vaccinia Virus protein VP39"/>
    <property type="match status" value="1"/>
</dbReference>
<dbReference type="InterPro" id="IPR029063">
    <property type="entry name" value="SAM-dependent_MTases_sf"/>
</dbReference>
<dbReference type="KEGG" id="poj:PtoMrB4_47530"/>
<dbReference type="InterPro" id="IPR050723">
    <property type="entry name" value="CFA/CMAS"/>
</dbReference>
<evidence type="ECO:0000313" key="10">
    <source>
        <dbReference type="Proteomes" id="UP000515591"/>
    </source>
</evidence>
<dbReference type="Proteomes" id="UP000501237">
    <property type="component" value="Chromosome"/>
</dbReference>
<dbReference type="PIRSF" id="PIRSF003085">
    <property type="entry name" value="CMAS"/>
    <property type="match status" value="1"/>
</dbReference>
<evidence type="ECO:0000256" key="4">
    <source>
        <dbReference type="ARBA" id="ARBA00022691"/>
    </source>
</evidence>
<dbReference type="EMBL" id="AP022642">
    <property type="protein sequence ID" value="BCA30776.1"/>
    <property type="molecule type" value="Genomic_DNA"/>
</dbReference>
<dbReference type="Pfam" id="PF02353">
    <property type="entry name" value="CMAS"/>
    <property type="match status" value="1"/>
</dbReference>
<gene>
    <name evidence="8" type="ORF">PtoMrB4_47530</name>
    <name evidence="7" type="ORF">WP8S17C03_48100</name>
</gene>
<reference evidence="7 10" key="1">
    <citation type="submission" date="2019-12" db="EMBL/GenBank/DDBJ databases">
        <title>complete genome sequences of Pseudomonas otitidis str. WP8-S17-CRE-03 isolated from wastewater treatment plant effluent.</title>
        <authorList>
            <person name="Sekizuka T."/>
            <person name="Itokawa K."/>
            <person name="Yatsu K."/>
            <person name="Inamine Y."/>
            <person name="Kuroda M."/>
        </authorList>
    </citation>
    <scope>NUCLEOTIDE SEQUENCE [LARGE SCALE GENOMIC DNA]</scope>
    <source>
        <strain evidence="7 10">WP8-S17-CRE-03</strain>
    </source>
</reference>